<dbReference type="InterPro" id="IPR044855">
    <property type="entry name" value="CoA-Trfase_III_dom3_sf"/>
</dbReference>
<dbReference type="PANTHER" id="PTHR48207:SF4">
    <property type="entry name" value="BLL6097 PROTEIN"/>
    <property type="match status" value="1"/>
</dbReference>
<dbReference type="InterPro" id="IPR023606">
    <property type="entry name" value="CoA-Trfase_III_dom_1_sf"/>
</dbReference>
<sequence length="414" mass="44458">MIGRAYHLIRRRAQAHLTGVSAVSAILEGIKVVDFGKYIAGPLCAGMLADLGADVVRIEKPGGGDDRYVAPATDSGEGSLFLYGNRGKRSLTLDTSKPEGRAVLHRMIAKADVVVANLSPSALSHFGLDYESVKSLREDIILVTSSTFPSNTPMRDALGLDSIGQVVSGGVYLTGEAGQPYKSATAYVDFGTAVSSAFAAMAALFNRERTGQGMHVESSLVGTALNVMAPILMEHAYGKAPRRPTGNRSPIGGPSDIIKTRDGWFVVSVLGNKLFARWAKFIGRPELTEDPRFADDALRGVNGDVLSQIMNEWAKNKTTDECIKELVQIGLPAGPVLSPDDIMGGAMSLRESFFQQGKFGSEPIMQMPSPIRFSGAPVRENIEAPELGKHSREVLGDYGFTQSEIESLIERQLV</sequence>
<dbReference type="EMBL" id="VKKU01000002">
    <property type="protein sequence ID" value="TSB02342.1"/>
    <property type="molecule type" value="Genomic_DNA"/>
</dbReference>
<dbReference type="GO" id="GO:0008410">
    <property type="term" value="F:CoA-transferase activity"/>
    <property type="evidence" value="ECO:0007669"/>
    <property type="project" value="TreeGrafter"/>
</dbReference>
<proteinExistence type="predicted"/>
<keyword evidence="1 2" id="KW-0808">Transferase</keyword>
<protein>
    <submittedName>
        <fullName evidence="2">CoA transferase</fullName>
    </submittedName>
</protein>
<name>A0A553WCH2_9SPHN</name>
<dbReference type="AlphaFoldDB" id="A0A553WCH2"/>
<organism evidence="2 3">
    <name type="scientific">Sphingorhabdus contaminans</name>
    <dbReference type="NCBI Taxonomy" id="1343899"/>
    <lineage>
        <taxon>Bacteria</taxon>
        <taxon>Pseudomonadati</taxon>
        <taxon>Pseudomonadota</taxon>
        <taxon>Alphaproteobacteria</taxon>
        <taxon>Sphingomonadales</taxon>
        <taxon>Sphingomonadaceae</taxon>
        <taxon>Sphingorhabdus</taxon>
    </lineage>
</organism>
<evidence type="ECO:0000256" key="1">
    <source>
        <dbReference type="ARBA" id="ARBA00022679"/>
    </source>
</evidence>
<reference evidence="2 3" key="1">
    <citation type="submission" date="2019-07" db="EMBL/GenBank/DDBJ databases">
        <authorList>
            <person name="Park M."/>
        </authorList>
    </citation>
    <scope>NUCLEOTIDE SEQUENCE [LARGE SCALE GENOMIC DNA]</scope>
    <source>
        <strain evidence="2 3">KCTC32445</strain>
    </source>
</reference>
<gene>
    <name evidence="2" type="ORF">FOM92_14700</name>
</gene>
<dbReference type="SUPFAM" id="SSF89796">
    <property type="entry name" value="CoA-transferase family III (CaiB/BaiF)"/>
    <property type="match status" value="1"/>
</dbReference>
<dbReference type="Pfam" id="PF02515">
    <property type="entry name" value="CoA_transf_3"/>
    <property type="match status" value="1"/>
</dbReference>
<keyword evidence="3" id="KW-1185">Reference proteome</keyword>
<dbReference type="PANTHER" id="PTHR48207">
    <property type="entry name" value="SUCCINATE--HYDROXYMETHYLGLUTARATE COA-TRANSFERASE"/>
    <property type="match status" value="1"/>
</dbReference>
<dbReference type="Gene3D" id="3.30.1540.10">
    <property type="entry name" value="formyl-coa transferase, domain 3"/>
    <property type="match status" value="1"/>
</dbReference>
<comment type="caution">
    <text evidence="2">The sequence shown here is derived from an EMBL/GenBank/DDBJ whole genome shotgun (WGS) entry which is preliminary data.</text>
</comment>
<dbReference type="InterPro" id="IPR050483">
    <property type="entry name" value="CoA-transferase_III_domain"/>
</dbReference>
<evidence type="ECO:0000313" key="3">
    <source>
        <dbReference type="Proteomes" id="UP000320160"/>
    </source>
</evidence>
<evidence type="ECO:0000313" key="2">
    <source>
        <dbReference type="EMBL" id="TSB02342.1"/>
    </source>
</evidence>
<dbReference type="Proteomes" id="UP000320160">
    <property type="component" value="Unassembled WGS sequence"/>
</dbReference>
<dbReference type="Gene3D" id="3.40.50.10540">
    <property type="entry name" value="Crotonobetainyl-coa:carnitine coa-transferase, domain 1"/>
    <property type="match status" value="1"/>
</dbReference>
<dbReference type="OrthoDB" id="5720311at2"/>
<dbReference type="InterPro" id="IPR003673">
    <property type="entry name" value="CoA-Trfase_fam_III"/>
</dbReference>
<accession>A0A553WCH2</accession>